<feature type="region of interest" description="Disordered" evidence="1">
    <location>
        <begin position="76"/>
        <end position="98"/>
    </location>
</feature>
<sequence>MCLIVGNVAASLFFSPLASPLWHQWIRRHPASRARSLSIAAQPSFYSAQFFSPAVEPKPNLQIRRSPMPCCRCNHTSQPISSRRRELHRRPQHDVDVDPNCPAPPSLCFFHHEPPLMKPPVSLFVEKGES</sequence>
<reference evidence="2 3" key="1">
    <citation type="journal article" date="2023" name="G3 (Bethesda)">
        <title>A chromosome-length genome assembly and annotation of blackberry (Rubus argutus, cv. 'Hillquist').</title>
        <authorList>
            <person name="Bruna T."/>
            <person name="Aryal R."/>
            <person name="Dudchenko O."/>
            <person name="Sargent D.J."/>
            <person name="Mead D."/>
            <person name="Buti M."/>
            <person name="Cavallini A."/>
            <person name="Hytonen T."/>
            <person name="Andres J."/>
            <person name="Pham M."/>
            <person name="Weisz D."/>
            <person name="Mascagni F."/>
            <person name="Usai G."/>
            <person name="Natali L."/>
            <person name="Bassil N."/>
            <person name="Fernandez G.E."/>
            <person name="Lomsadze A."/>
            <person name="Armour M."/>
            <person name="Olukolu B."/>
            <person name="Poorten T."/>
            <person name="Britton C."/>
            <person name="Davik J."/>
            <person name="Ashrafi H."/>
            <person name="Aiden E.L."/>
            <person name="Borodovsky M."/>
            <person name="Worthington M."/>
        </authorList>
    </citation>
    <scope>NUCLEOTIDE SEQUENCE [LARGE SCALE GENOMIC DNA]</scope>
    <source>
        <strain evidence="2">PI 553951</strain>
    </source>
</reference>
<evidence type="ECO:0000313" key="3">
    <source>
        <dbReference type="Proteomes" id="UP001457282"/>
    </source>
</evidence>
<gene>
    <name evidence="2" type="ORF">M0R45_001054</name>
</gene>
<accession>A0AAW1VK74</accession>
<comment type="caution">
    <text evidence="2">The sequence shown here is derived from an EMBL/GenBank/DDBJ whole genome shotgun (WGS) entry which is preliminary data.</text>
</comment>
<dbReference type="EMBL" id="JBEDUW010000220">
    <property type="protein sequence ID" value="KAK9903694.1"/>
    <property type="molecule type" value="Genomic_DNA"/>
</dbReference>
<keyword evidence="3" id="KW-1185">Reference proteome</keyword>
<evidence type="ECO:0000256" key="1">
    <source>
        <dbReference type="SAM" id="MobiDB-lite"/>
    </source>
</evidence>
<organism evidence="2 3">
    <name type="scientific">Rubus argutus</name>
    <name type="common">Southern blackberry</name>
    <dbReference type="NCBI Taxonomy" id="59490"/>
    <lineage>
        <taxon>Eukaryota</taxon>
        <taxon>Viridiplantae</taxon>
        <taxon>Streptophyta</taxon>
        <taxon>Embryophyta</taxon>
        <taxon>Tracheophyta</taxon>
        <taxon>Spermatophyta</taxon>
        <taxon>Magnoliopsida</taxon>
        <taxon>eudicotyledons</taxon>
        <taxon>Gunneridae</taxon>
        <taxon>Pentapetalae</taxon>
        <taxon>rosids</taxon>
        <taxon>fabids</taxon>
        <taxon>Rosales</taxon>
        <taxon>Rosaceae</taxon>
        <taxon>Rosoideae</taxon>
        <taxon>Rosoideae incertae sedis</taxon>
        <taxon>Rubus</taxon>
    </lineage>
</organism>
<name>A0AAW1VK74_RUBAR</name>
<evidence type="ECO:0000313" key="2">
    <source>
        <dbReference type="EMBL" id="KAK9903694.1"/>
    </source>
</evidence>
<dbReference type="AlphaFoldDB" id="A0AAW1VK74"/>
<protein>
    <submittedName>
        <fullName evidence="2">Uncharacterized protein</fullName>
    </submittedName>
</protein>
<proteinExistence type="predicted"/>
<dbReference type="Proteomes" id="UP001457282">
    <property type="component" value="Unassembled WGS sequence"/>
</dbReference>